<sequence length="145" mass="16258">MRIVDGEGWRDVDLDGLRVGVWMPAAEAVRIVPAVTARARSVKVFQDAPVWVAPVPVRIPTVARLHLRLTVRDTWTRRLLTPGRFGGRDVIVSRSYYRALQRSNCKLITWPVYAVVTQGVRTAEGIEHRVDVLITPDPVRKALAA</sequence>
<dbReference type="OrthoDB" id="6716560at2"/>
<proteinExistence type="predicted"/>
<dbReference type="InterPro" id="IPR036188">
    <property type="entry name" value="FAD/NAD-bd_sf"/>
</dbReference>
<evidence type="ECO:0000313" key="1">
    <source>
        <dbReference type="EMBL" id="PWN01004.1"/>
    </source>
</evidence>
<gene>
    <name evidence="1" type="ORF">DJ010_20505</name>
</gene>
<keyword evidence="2" id="KW-1185">Reference proteome</keyword>
<dbReference type="AlphaFoldDB" id="A0A316TFA8"/>
<dbReference type="RefSeq" id="WP_109697306.1">
    <property type="nucleotide sequence ID" value="NZ_QGDD01000012.1"/>
</dbReference>
<protein>
    <submittedName>
        <fullName evidence="1">FAD-dependent oxidoreductase</fullName>
    </submittedName>
</protein>
<comment type="caution">
    <text evidence="1">The sequence shown here is derived from an EMBL/GenBank/DDBJ whole genome shotgun (WGS) entry which is preliminary data.</text>
</comment>
<dbReference type="EMBL" id="QGDD01000012">
    <property type="protein sequence ID" value="PWN01004.1"/>
    <property type="molecule type" value="Genomic_DNA"/>
</dbReference>
<name>A0A316TFA8_9ACTN</name>
<accession>A0A316TFA8</accession>
<organism evidence="1 2">
    <name type="scientific">Nocardioides silvaticus</name>
    <dbReference type="NCBI Taxonomy" id="2201891"/>
    <lineage>
        <taxon>Bacteria</taxon>
        <taxon>Bacillati</taxon>
        <taxon>Actinomycetota</taxon>
        <taxon>Actinomycetes</taxon>
        <taxon>Propionibacteriales</taxon>
        <taxon>Nocardioidaceae</taxon>
        <taxon>Nocardioides</taxon>
    </lineage>
</organism>
<dbReference type="Proteomes" id="UP000245507">
    <property type="component" value="Unassembled WGS sequence"/>
</dbReference>
<reference evidence="1 2" key="1">
    <citation type="submission" date="2018-05" db="EMBL/GenBank/DDBJ databases">
        <title>Nocardioides silvaticus genome.</title>
        <authorList>
            <person name="Li C."/>
            <person name="Wang G."/>
        </authorList>
    </citation>
    <scope>NUCLEOTIDE SEQUENCE [LARGE SCALE GENOMIC DNA]</scope>
    <source>
        <strain evidence="1 2">CCTCC AB 2018079</strain>
    </source>
</reference>
<dbReference type="SUPFAM" id="SSF51905">
    <property type="entry name" value="FAD/NAD(P)-binding domain"/>
    <property type="match status" value="1"/>
</dbReference>
<evidence type="ECO:0000313" key="2">
    <source>
        <dbReference type="Proteomes" id="UP000245507"/>
    </source>
</evidence>